<sequence length="81" mass="9277">MGLGPYFMIRNDIVITNRYSKEHIFLHYRLLTSVFRWRRQVQVSSTDSFSSLSVSSARNVVGVLYPNSASGNIIEHLVCLK</sequence>
<evidence type="ECO:0000313" key="1">
    <source>
        <dbReference type="EMBL" id="VVB14845.1"/>
    </source>
</evidence>
<comment type="caution">
    <text evidence="1">The sequence shown here is derived from an EMBL/GenBank/DDBJ whole genome shotgun (WGS) entry which is preliminary data.</text>
</comment>
<dbReference type="AlphaFoldDB" id="A0A565CME2"/>
<reference evidence="1" key="1">
    <citation type="submission" date="2019-07" db="EMBL/GenBank/DDBJ databases">
        <authorList>
            <person name="Dittberner H."/>
        </authorList>
    </citation>
    <scope>NUCLEOTIDE SEQUENCE [LARGE SCALE GENOMIC DNA]</scope>
</reference>
<gene>
    <name evidence="1" type="ORF">ANE_LOCUS25289</name>
</gene>
<organism evidence="1 2">
    <name type="scientific">Arabis nemorensis</name>
    <dbReference type="NCBI Taxonomy" id="586526"/>
    <lineage>
        <taxon>Eukaryota</taxon>
        <taxon>Viridiplantae</taxon>
        <taxon>Streptophyta</taxon>
        <taxon>Embryophyta</taxon>
        <taxon>Tracheophyta</taxon>
        <taxon>Spermatophyta</taxon>
        <taxon>Magnoliopsida</taxon>
        <taxon>eudicotyledons</taxon>
        <taxon>Gunneridae</taxon>
        <taxon>Pentapetalae</taxon>
        <taxon>rosids</taxon>
        <taxon>malvids</taxon>
        <taxon>Brassicales</taxon>
        <taxon>Brassicaceae</taxon>
        <taxon>Arabideae</taxon>
        <taxon>Arabis</taxon>
    </lineage>
</organism>
<evidence type="ECO:0000313" key="2">
    <source>
        <dbReference type="Proteomes" id="UP000489600"/>
    </source>
</evidence>
<name>A0A565CME2_9BRAS</name>
<keyword evidence="2" id="KW-1185">Reference proteome</keyword>
<accession>A0A565CME2</accession>
<protein>
    <submittedName>
        <fullName evidence="1">Uncharacterized protein</fullName>
    </submittedName>
</protein>
<dbReference type="EMBL" id="CABITT030000008">
    <property type="protein sequence ID" value="VVB14845.1"/>
    <property type="molecule type" value="Genomic_DNA"/>
</dbReference>
<proteinExistence type="predicted"/>
<dbReference type="Proteomes" id="UP000489600">
    <property type="component" value="Unassembled WGS sequence"/>
</dbReference>